<evidence type="ECO:0000256" key="1">
    <source>
        <dbReference type="ARBA" id="ARBA00001947"/>
    </source>
</evidence>
<dbReference type="HOGENOM" id="CLU_026673_14_1_7"/>
<dbReference type="SUPFAM" id="SSF50129">
    <property type="entry name" value="GroES-like"/>
    <property type="match status" value="1"/>
</dbReference>
<keyword evidence="3 6" id="KW-0479">Metal-binding</keyword>
<accession>I4C0T4</accession>
<dbReference type="SUPFAM" id="SSF51735">
    <property type="entry name" value="NAD(P)-binding Rossmann-fold domains"/>
    <property type="match status" value="1"/>
</dbReference>
<dbReference type="CDD" id="cd08278">
    <property type="entry name" value="benzyl_alcohol_DH"/>
    <property type="match status" value="1"/>
</dbReference>
<evidence type="ECO:0000256" key="4">
    <source>
        <dbReference type="ARBA" id="ARBA00022833"/>
    </source>
</evidence>
<dbReference type="GO" id="GO:0008270">
    <property type="term" value="F:zinc ion binding"/>
    <property type="evidence" value="ECO:0007669"/>
    <property type="project" value="InterPro"/>
</dbReference>
<reference evidence="9" key="1">
    <citation type="submission" date="2012-06" db="EMBL/GenBank/DDBJ databases">
        <title>Complete sequence of chromosome of Desulfomonile tiedjei DSM 6799.</title>
        <authorList>
            <person name="Lucas S."/>
            <person name="Copeland A."/>
            <person name="Lapidus A."/>
            <person name="Glavina del Rio T."/>
            <person name="Dalin E."/>
            <person name="Tice H."/>
            <person name="Bruce D."/>
            <person name="Goodwin L."/>
            <person name="Pitluck S."/>
            <person name="Peters L."/>
            <person name="Ovchinnikova G."/>
            <person name="Zeytun A."/>
            <person name="Lu M."/>
            <person name="Kyrpides N."/>
            <person name="Mavromatis K."/>
            <person name="Ivanova N."/>
            <person name="Brettin T."/>
            <person name="Detter J.C."/>
            <person name="Han C."/>
            <person name="Larimer F."/>
            <person name="Land M."/>
            <person name="Hauser L."/>
            <person name="Markowitz V."/>
            <person name="Cheng J.-F."/>
            <person name="Hugenholtz P."/>
            <person name="Woyke T."/>
            <person name="Wu D."/>
            <person name="Spring S."/>
            <person name="Schroeder M."/>
            <person name="Brambilla E."/>
            <person name="Klenk H.-P."/>
            <person name="Eisen J.A."/>
        </authorList>
    </citation>
    <scope>NUCLEOTIDE SEQUENCE [LARGE SCALE GENOMIC DNA]</scope>
    <source>
        <strain evidence="9">ATCC 49306 / DSM 6799 / DCB-1</strain>
    </source>
</reference>
<gene>
    <name evidence="8" type="ordered locus">Desti_0440</name>
</gene>
<dbReference type="OrthoDB" id="9809185at2"/>
<dbReference type="InterPro" id="IPR013154">
    <property type="entry name" value="ADH-like_N"/>
</dbReference>
<dbReference type="EMBL" id="CP003360">
    <property type="protein sequence ID" value="AFM23175.1"/>
    <property type="molecule type" value="Genomic_DNA"/>
</dbReference>
<dbReference type="KEGG" id="dti:Desti_0440"/>
<dbReference type="PANTHER" id="PTHR43350:SF2">
    <property type="entry name" value="GROES-LIKE ZINC-BINDING ALCOHOL DEHYDROGENASE FAMILY PROTEIN"/>
    <property type="match status" value="1"/>
</dbReference>
<evidence type="ECO:0000256" key="2">
    <source>
        <dbReference type="ARBA" id="ARBA00008072"/>
    </source>
</evidence>
<evidence type="ECO:0000313" key="9">
    <source>
        <dbReference type="Proteomes" id="UP000006055"/>
    </source>
</evidence>
<sequence length="377" mass="40786">MRQKDVQVHKIQGAVLRRKRVPLRIESLELEGPRDDEVLVRIVASGICHTDIDFCDTWDSADVPVVLGHEGAGVVEQVGRTVKGVAPGDHVVLSYQSCGRCSQCRSGHPTDCEFFWEANFGFQRLDGSNALQRSGVRGHFFGQSSFATHVLATKRNLVKVPEDLPLEILAPLGCGIQTGAGTVMNSLKIVKGASLAIFGTGSVGLAAIMAARIVGANPILGVDIKPARLQIALELGATHVIDNRHEDVAAQVTDITGSGLDYVIETTGNFKMNQLAIEVLNPGGTVALLTGESGTSLPEGRKTLGIIQGEAIPQRFIPKLIRLYRKGQFPFDRLIKFYDFSKINKAIADAKRGDTIKPILRISETERTVLTANPYES</sequence>
<dbReference type="FunFam" id="3.40.50.720:FF:000003">
    <property type="entry name" value="S-(hydroxymethyl)glutathione dehydrogenase"/>
    <property type="match status" value="1"/>
</dbReference>
<organism evidence="8 9">
    <name type="scientific">Desulfomonile tiedjei (strain ATCC 49306 / DSM 6799 / DCB-1)</name>
    <dbReference type="NCBI Taxonomy" id="706587"/>
    <lineage>
        <taxon>Bacteria</taxon>
        <taxon>Pseudomonadati</taxon>
        <taxon>Thermodesulfobacteriota</taxon>
        <taxon>Desulfomonilia</taxon>
        <taxon>Desulfomonilales</taxon>
        <taxon>Desulfomonilaceae</taxon>
        <taxon>Desulfomonile</taxon>
    </lineage>
</organism>
<evidence type="ECO:0000313" key="8">
    <source>
        <dbReference type="EMBL" id="AFM23175.1"/>
    </source>
</evidence>
<dbReference type="InterPro" id="IPR002328">
    <property type="entry name" value="ADH_Zn_CS"/>
</dbReference>
<evidence type="ECO:0000256" key="5">
    <source>
        <dbReference type="ARBA" id="ARBA00023002"/>
    </source>
</evidence>
<proteinExistence type="inferred from homology"/>
<dbReference type="Proteomes" id="UP000006055">
    <property type="component" value="Chromosome"/>
</dbReference>
<dbReference type="Pfam" id="PF00107">
    <property type="entry name" value="ADH_zinc_N"/>
    <property type="match status" value="1"/>
</dbReference>
<dbReference type="InterPro" id="IPR020843">
    <property type="entry name" value="ER"/>
</dbReference>
<keyword evidence="5" id="KW-0560">Oxidoreductase</keyword>
<dbReference type="RefSeq" id="WP_014808334.1">
    <property type="nucleotide sequence ID" value="NC_018025.1"/>
</dbReference>
<dbReference type="Gene3D" id="3.40.50.720">
    <property type="entry name" value="NAD(P)-binding Rossmann-like Domain"/>
    <property type="match status" value="1"/>
</dbReference>
<dbReference type="PANTHER" id="PTHR43350">
    <property type="entry name" value="NAD-DEPENDENT ALCOHOL DEHYDROGENASE"/>
    <property type="match status" value="1"/>
</dbReference>
<name>I4C0T4_DESTA</name>
<evidence type="ECO:0000259" key="7">
    <source>
        <dbReference type="SMART" id="SM00829"/>
    </source>
</evidence>
<keyword evidence="4 6" id="KW-0862">Zinc</keyword>
<dbReference type="Pfam" id="PF08240">
    <property type="entry name" value="ADH_N"/>
    <property type="match status" value="1"/>
</dbReference>
<comment type="similarity">
    <text evidence="2 6">Belongs to the zinc-containing alcohol dehydrogenase family.</text>
</comment>
<dbReference type="PATRIC" id="fig|706587.4.peg.501"/>
<dbReference type="InterPro" id="IPR011032">
    <property type="entry name" value="GroES-like_sf"/>
</dbReference>
<protein>
    <submittedName>
        <fullName evidence="8">Zn-dependent alcohol dehydrogenase, class III</fullName>
    </submittedName>
</protein>
<dbReference type="PROSITE" id="PS00059">
    <property type="entry name" value="ADH_ZINC"/>
    <property type="match status" value="1"/>
</dbReference>
<dbReference type="InterPro" id="IPR036291">
    <property type="entry name" value="NAD(P)-bd_dom_sf"/>
</dbReference>
<comment type="cofactor">
    <cofactor evidence="1 6">
        <name>Zn(2+)</name>
        <dbReference type="ChEBI" id="CHEBI:29105"/>
    </cofactor>
</comment>
<dbReference type="STRING" id="706587.Desti_0440"/>
<evidence type="ECO:0000256" key="3">
    <source>
        <dbReference type="ARBA" id="ARBA00022723"/>
    </source>
</evidence>
<dbReference type="Gene3D" id="3.90.180.10">
    <property type="entry name" value="Medium-chain alcohol dehydrogenases, catalytic domain"/>
    <property type="match status" value="1"/>
</dbReference>
<dbReference type="GO" id="GO:0016616">
    <property type="term" value="F:oxidoreductase activity, acting on the CH-OH group of donors, NAD or NADP as acceptor"/>
    <property type="evidence" value="ECO:0007669"/>
    <property type="project" value="UniProtKB-ARBA"/>
</dbReference>
<evidence type="ECO:0000256" key="6">
    <source>
        <dbReference type="RuleBase" id="RU361277"/>
    </source>
</evidence>
<dbReference type="SMART" id="SM00829">
    <property type="entry name" value="PKS_ER"/>
    <property type="match status" value="1"/>
</dbReference>
<dbReference type="InterPro" id="IPR013149">
    <property type="entry name" value="ADH-like_C"/>
</dbReference>
<keyword evidence="9" id="KW-1185">Reference proteome</keyword>
<dbReference type="eggNOG" id="COG1062">
    <property type="taxonomic scope" value="Bacteria"/>
</dbReference>
<feature type="domain" description="Enoyl reductase (ER)" evidence="7">
    <location>
        <begin position="23"/>
        <end position="360"/>
    </location>
</feature>
<dbReference type="AlphaFoldDB" id="I4C0T4"/>